<dbReference type="PANTHER" id="PTHR33939">
    <property type="entry name" value="PROTEIN CBG22215"/>
    <property type="match status" value="1"/>
</dbReference>
<dbReference type="EMBL" id="BGPR01043395">
    <property type="protein sequence ID" value="GBO19984.1"/>
    <property type="molecule type" value="Genomic_DNA"/>
</dbReference>
<dbReference type="OrthoDB" id="6494148at2759"/>
<reference evidence="1 2" key="1">
    <citation type="journal article" date="2019" name="Sci. Rep.">
        <title>Orb-weaving spider Araneus ventricosus genome elucidates the spidroin gene catalogue.</title>
        <authorList>
            <person name="Kono N."/>
            <person name="Nakamura H."/>
            <person name="Ohtoshi R."/>
            <person name="Moran D.A.P."/>
            <person name="Shinohara A."/>
            <person name="Yoshida Y."/>
            <person name="Fujiwara M."/>
            <person name="Mori M."/>
            <person name="Tomita M."/>
            <person name="Arakawa K."/>
        </authorList>
    </citation>
    <scope>NUCLEOTIDE SEQUENCE [LARGE SCALE GENOMIC DNA]</scope>
</reference>
<sequence>MNSEVFKNWFLDLLRVLDKTCVIVMDNASYHSAYAEKILSTKTKKVDILAWLLNKNIPHNATKTRPELLNIGNEHKEKYRGYELDQIAYQMGHEVVRIHLYHCQYNPIELIWAQVKGQIIYRNKTFKIKDVRKFLDEAQRC</sequence>
<protein>
    <recommendedName>
        <fullName evidence="3">Tc1-like transposase DDE domain-containing protein</fullName>
    </recommendedName>
</protein>
<evidence type="ECO:0000313" key="1">
    <source>
        <dbReference type="EMBL" id="GBO19984.1"/>
    </source>
</evidence>
<gene>
    <name evidence="1" type="ORF">AVEN_222850_1</name>
</gene>
<dbReference type="AlphaFoldDB" id="A0A4Y2V6D2"/>
<comment type="caution">
    <text evidence="1">The sequence shown here is derived from an EMBL/GenBank/DDBJ whole genome shotgun (WGS) entry which is preliminary data.</text>
</comment>
<dbReference type="InterPro" id="IPR036397">
    <property type="entry name" value="RNaseH_sf"/>
</dbReference>
<accession>A0A4Y2V6D2</accession>
<dbReference type="Proteomes" id="UP000499080">
    <property type="component" value="Unassembled WGS sequence"/>
</dbReference>
<proteinExistence type="predicted"/>
<evidence type="ECO:0008006" key="3">
    <source>
        <dbReference type="Google" id="ProtNLM"/>
    </source>
</evidence>
<organism evidence="1 2">
    <name type="scientific">Araneus ventricosus</name>
    <name type="common">Orbweaver spider</name>
    <name type="synonym">Epeira ventricosa</name>
    <dbReference type="NCBI Taxonomy" id="182803"/>
    <lineage>
        <taxon>Eukaryota</taxon>
        <taxon>Metazoa</taxon>
        <taxon>Ecdysozoa</taxon>
        <taxon>Arthropoda</taxon>
        <taxon>Chelicerata</taxon>
        <taxon>Arachnida</taxon>
        <taxon>Araneae</taxon>
        <taxon>Araneomorphae</taxon>
        <taxon>Entelegynae</taxon>
        <taxon>Araneoidea</taxon>
        <taxon>Araneidae</taxon>
        <taxon>Araneus</taxon>
    </lineage>
</organism>
<name>A0A4Y2V6D2_ARAVE</name>
<dbReference type="Gene3D" id="3.30.420.10">
    <property type="entry name" value="Ribonuclease H-like superfamily/Ribonuclease H"/>
    <property type="match status" value="1"/>
</dbReference>
<dbReference type="GO" id="GO:0003676">
    <property type="term" value="F:nucleic acid binding"/>
    <property type="evidence" value="ECO:0007669"/>
    <property type="project" value="InterPro"/>
</dbReference>
<keyword evidence="2" id="KW-1185">Reference proteome</keyword>
<evidence type="ECO:0000313" key="2">
    <source>
        <dbReference type="Proteomes" id="UP000499080"/>
    </source>
</evidence>
<dbReference type="PANTHER" id="PTHR33939:SF1">
    <property type="entry name" value="DUF4371 DOMAIN-CONTAINING PROTEIN"/>
    <property type="match status" value="1"/>
</dbReference>